<dbReference type="RefSeq" id="WP_264751900.1">
    <property type="nucleotide sequence ID" value="NZ_JAPDHW010000028.1"/>
</dbReference>
<evidence type="ECO:0000256" key="5">
    <source>
        <dbReference type="ARBA" id="ARBA00023124"/>
    </source>
</evidence>
<comment type="similarity">
    <text evidence="1 8">Belongs to the SOS response-associated peptidase family.</text>
</comment>
<dbReference type="PANTHER" id="PTHR13604:SF0">
    <property type="entry name" value="ABASIC SITE PROCESSING PROTEIN HMCES"/>
    <property type="match status" value="1"/>
</dbReference>
<dbReference type="InterPro" id="IPR036590">
    <property type="entry name" value="SRAP-like"/>
</dbReference>
<evidence type="ECO:0000313" key="10">
    <source>
        <dbReference type="Proteomes" id="UP001163731"/>
    </source>
</evidence>
<accession>A0ABT3I3X7</accession>
<evidence type="ECO:0000256" key="7">
    <source>
        <dbReference type="ARBA" id="ARBA00023239"/>
    </source>
</evidence>
<protein>
    <recommendedName>
        <fullName evidence="8">Abasic site processing protein</fullName>
        <ecNumber evidence="8">3.4.-.-</ecNumber>
    </recommendedName>
</protein>
<dbReference type="SUPFAM" id="SSF143081">
    <property type="entry name" value="BB1717-like"/>
    <property type="match status" value="1"/>
</dbReference>
<dbReference type="EC" id="3.4.-.-" evidence="8"/>
<dbReference type="EMBL" id="JAPDHW010000028">
    <property type="protein sequence ID" value="MCW3170771.1"/>
    <property type="molecule type" value="Genomic_DNA"/>
</dbReference>
<sequence>MCYRFSTQFTAKQLEEYYTACEIENEYYLQPELSGFDHPRTAIIMDDAPDEIVTGIWGLLPAWAKSDFYKKANTLNAQIETIDTKASYKNYEENRCLIPAHLFYEWQWLDSKGKERKKFQIGLKNHNVLSFAGIYSIWTHARTGNQYKTYSIVTTEANELMAKIHNTKKRMPVCLSKDSGNAWLQGRDRMDFSFPKYDPDLIAEEIEPGVVDLFSPAKNSD</sequence>
<evidence type="ECO:0000256" key="6">
    <source>
        <dbReference type="ARBA" id="ARBA00023125"/>
    </source>
</evidence>
<dbReference type="PANTHER" id="PTHR13604">
    <property type="entry name" value="DC12-RELATED"/>
    <property type="match status" value="1"/>
</dbReference>
<keyword evidence="5" id="KW-0190">Covalent protein-DNA linkage</keyword>
<name>A0ABT3I3X7_9FLAO</name>
<proteinExistence type="inferred from homology"/>
<keyword evidence="10" id="KW-1185">Reference proteome</keyword>
<keyword evidence="2 8" id="KW-0645">Protease</keyword>
<dbReference type="InterPro" id="IPR003738">
    <property type="entry name" value="SRAP"/>
</dbReference>
<keyword evidence="7" id="KW-0456">Lyase</keyword>
<keyword evidence="4 8" id="KW-0378">Hydrolase</keyword>
<comment type="caution">
    <text evidence="9">The sequence shown here is derived from an EMBL/GenBank/DDBJ whole genome shotgun (WGS) entry which is preliminary data.</text>
</comment>
<evidence type="ECO:0000256" key="2">
    <source>
        <dbReference type="ARBA" id="ARBA00022670"/>
    </source>
</evidence>
<dbReference type="Proteomes" id="UP001163731">
    <property type="component" value="Unassembled WGS sequence"/>
</dbReference>
<evidence type="ECO:0000256" key="8">
    <source>
        <dbReference type="RuleBase" id="RU364100"/>
    </source>
</evidence>
<dbReference type="Gene3D" id="3.90.1680.10">
    <property type="entry name" value="SOS response associated peptidase-like"/>
    <property type="match status" value="1"/>
</dbReference>
<evidence type="ECO:0000256" key="3">
    <source>
        <dbReference type="ARBA" id="ARBA00022763"/>
    </source>
</evidence>
<evidence type="ECO:0000313" key="9">
    <source>
        <dbReference type="EMBL" id="MCW3170771.1"/>
    </source>
</evidence>
<evidence type="ECO:0000256" key="1">
    <source>
        <dbReference type="ARBA" id="ARBA00008136"/>
    </source>
</evidence>
<keyword evidence="6" id="KW-0238">DNA-binding</keyword>
<evidence type="ECO:0000256" key="4">
    <source>
        <dbReference type="ARBA" id="ARBA00022801"/>
    </source>
</evidence>
<organism evidence="9 10">
    <name type="scientific">Chryseobacterium kimseyorum</name>
    <dbReference type="NCBI Taxonomy" id="2984028"/>
    <lineage>
        <taxon>Bacteria</taxon>
        <taxon>Pseudomonadati</taxon>
        <taxon>Bacteroidota</taxon>
        <taxon>Flavobacteriia</taxon>
        <taxon>Flavobacteriales</taxon>
        <taxon>Weeksellaceae</taxon>
        <taxon>Chryseobacterium group</taxon>
        <taxon>Chryseobacterium</taxon>
    </lineage>
</organism>
<gene>
    <name evidence="9" type="ORF">OMO38_19750</name>
</gene>
<reference evidence="9" key="1">
    <citation type="submission" date="2022-10" db="EMBL/GenBank/DDBJ databases">
        <title>Chryseobacterium babae sp. nov. isolated from the gut of the beetle Oryctes rhinoceros, and Chryseobacterium kimseyorum sp. nov., isolated from a stick insect rearing cage.</title>
        <authorList>
            <person name="Shelomi M."/>
            <person name="Han C.-J."/>
            <person name="Chen W.-M."/>
            <person name="Chen H.-K."/>
            <person name="Liaw S.-J."/>
            <person name="Muhle E."/>
            <person name="Clermont D."/>
        </authorList>
    </citation>
    <scope>NUCLEOTIDE SEQUENCE</scope>
    <source>
        <strain evidence="9">09-1422</strain>
    </source>
</reference>
<keyword evidence="3" id="KW-0227">DNA damage</keyword>
<dbReference type="Pfam" id="PF02586">
    <property type="entry name" value="SRAP"/>
    <property type="match status" value="1"/>
</dbReference>